<dbReference type="PROSITE" id="PS51014">
    <property type="entry name" value="COBK_CBIJ"/>
    <property type="match status" value="1"/>
</dbReference>
<protein>
    <submittedName>
        <fullName evidence="4">Cobalt-precorrin-6x reductase</fullName>
    </submittedName>
</protein>
<comment type="pathway">
    <text evidence="1">Cofactor biosynthesis; adenosylcobalamin biosynthesis.</text>
</comment>
<keyword evidence="3" id="KW-0560">Oxidoreductase</keyword>
<dbReference type="InterPro" id="IPR003723">
    <property type="entry name" value="Precorrin-6x_reduct"/>
</dbReference>
<proteinExistence type="predicted"/>
<comment type="caution">
    <text evidence="4">The sequence shown here is derived from an EMBL/GenBank/DDBJ whole genome shotgun (WGS) entry which is preliminary data.</text>
</comment>
<sequence>MIILLGESAGARELSTQLKARGLELIRKQSWTEETSLQTPSLVIDASHPSTSIKFAPLRQWCEQRGIPYIRLERPETKVPSSPLIFPVYNWEEALLQLKQRVDTLHQLKGRPITIFITTGSHQLQSIANSSFARSVRLVVRILPEGRLVQKCNEVGIHPRDIVAMQGPFSKEINRALFKFYGADILLTRDSGLAGGTDTKISAALELGLEIVLVKKTKTNTGLTVNSTHELLDWIDQNILDSPITQL</sequence>
<evidence type="ECO:0000313" key="4">
    <source>
        <dbReference type="EMBL" id="OLN27051.1"/>
    </source>
</evidence>
<keyword evidence="5" id="KW-1185">Reference proteome</keyword>
<dbReference type="PANTHER" id="PTHR36925:SF1">
    <property type="entry name" value="COBALT-PRECORRIN-6A REDUCTASE"/>
    <property type="match status" value="1"/>
</dbReference>
<evidence type="ECO:0000256" key="1">
    <source>
        <dbReference type="ARBA" id="ARBA00004953"/>
    </source>
</evidence>
<dbReference type="AlphaFoldDB" id="A0A1Q8QIA0"/>
<accession>A0A1Q8QIA0</accession>
<dbReference type="STRING" id="1888891.DSOL_4717"/>
<evidence type="ECO:0000256" key="3">
    <source>
        <dbReference type="ARBA" id="ARBA00023002"/>
    </source>
</evidence>
<organism evidence="4 5">
    <name type="scientific">Desulfosporosinus metallidurans</name>
    <dbReference type="NCBI Taxonomy" id="1888891"/>
    <lineage>
        <taxon>Bacteria</taxon>
        <taxon>Bacillati</taxon>
        <taxon>Bacillota</taxon>
        <taxon>Clostridia</taxon>
        <taxon>Eubacteriales</taxon>
        <taxon>Desulfitobacteriaceae</taxon>
        <taxon>Desulfosporosinus</taxon>
    </lineage>
</organism>
<name>A0A1Q8QIA0_9FIRM</name>
<keyword evidence="2" id="KW-0169">Cobalamin biosynthesis</keyword>
<dbReference type="GO" id="GO:0009236">
    <property type="term" value="P:cobalamin biosynthetic process"/>
    <property type="evidence" value="ECO:0007669"/>
    <property type="project" value="UniProtKB-UniPathway"/>
</dbReference>
<dbReference type="Pfam" id="PF02571">
    <property type="entry name" value="CbiJ"/>
    <property type="match status" value="1"/>
</dbReference>
<dbReference type="RefSeq" id="WP_075367010.1">
    <property type="nucleotide sequence ID" value="NZ_MLBF01000064.1"/>
</dbReference>
<dbReference type="EMBL" id="MLBF01000064">
    <property type="protein sequence ID" value="OLN27051.1"/>
    <property type="molecule type" value="Genomic_DNA"/>
</dbReference>
<dbReference type="GO" id="GO:0016994">
    <property type="term" value="F:precorrin-6A reductase activity"/>
    <property type="evidence" value="ECO:0007669"/>
    <property type="project" value="InterPro"/>
</dbReference>
<reference evidence="4 5" key="1">
    <citation type="submission" date="2016-09" db="EMBL/GenBank/DDBJ databases">
        <title>Complete genome of Desulfosporosinus sp. OL.</title>
        <authorList>
            <person name="Mardanov A."/>
            <person name="Beletsky A."/>
            <person name="Panova A."/>
            <person name="Karnachuk O."/>
            <person name="Ravin N."/>
        </authorList>
    </citation>
    <scope>NUCLEOTIDE SEQUENCE [LARGE SCALE GENOMIC DNA]</scope>
    <source>
        <strain evidence="4 5">OL</strain>
    </source>
</reference>
<evidence type="ECO:0000313" key="5">
    <source>
        <dbReference type="Proteomes" id="UP000186102"/>
    </source>
</evidence>
<gene>
    <name evidence="4" type="ORF">DSOL_4717</name>
</gene>
<dbReference type="UniPathway" id="UPA00148"/>
<evidence type="ECO:0000256" key="2">
    <source>
        <dbReference type="ARBA" id="ARBA00022573"/>
    </source>
</evidence>
<dbReference type="Proteomes" id="UP000186102">
    <property type="component" value="Unassembled WGS sequence"/>
</dbReference>
<dbReference type="PANTHER" id="PTHR36925">
    <property type="entry name" value="COBALT-PRECORRIN-6A REDUCTASE"/>
    <property type="match status" value="1"/>
</dbReference>
<dbReference type="OrthoDB" id="9780707at2"/>